<dbReference type="Proteomes" id="UP000262379">
    <property type="component" value="Unassembled WGS sequence"/>
</dbReference>
<evidence type="ECO:0000313" key="2">
    <source>
        <dbReference type="Proteomes" id="UP000262379"/>
    </source>
</evidence>
<dbReference type="AlphaFoldDB" id="A0A371X6N4"/>
<keyword evidence="2" id="KW-1185">Reference proteome</keyword>
<sequence length="373" mass="40791">MLYVDIPTHSEIAYLGRHRADACVSIYLETTPQTQHIDAARIAFANLSRNALHQLEAVGFDKRNASAISDQLQAFGEDDEFWAHQGHSLCVFVTPETLRSYRLANRLTTGVHVSDRFHLKPLLRSVTFAGSGLVLALAENGVRLIRLYADQPAEEIRVADMPKDAASYAGKSTLNDRTDVTRSGGPDGQKMRLRQYARRIDELLRPVLKGSETPLILAATEPLASIYRSINSYEYLATETLATSPGEMTPAQLETTARPVLDGLYAEEVERIRRLMDQRSGQGRTILDVAHAARAATACAIDTLMVDIDAVVPGFVDEASGLVTFAEKDDARAYDVIDEVAVRALLSGARVLAVRAEDLPEGAAIAAITRYAI</sequence>
<gene>
    <name evidence="1" type="ORF">DY251_18965</name>
</gene>
<protein>
    <submittedName>
        <fullName evidence="1">Uncharacterized protein</fullName>
    </submittedName>
</protein>
<reference evidence="2" key="1">
    <citation type="submission" date="2018-08" db="EMBL/GenBank/DDBJ databases">
        <authorList>
            <person name="Im W.T."/>
        </authorList>
    </citation>
    <scope>NUCLEOTIDE SEQUENCE [LARGE SCALE GENOMIC DNA]</scope>
    <source>
        <strain evidence="2">LA-28</strain>
    </source>
</reference>
<evidence type="ECO:0000313" key="1">
    <source>
        <dbReference type="EMBL" id="RFC64694.1"/>
    </source>
</evidence>
<organism evidence="1 2">
    <name type="scientific">Mesorhizobium denitrificans</name>
    <dbReference type="NCBI Taxonomy" id="2294114"/>
    <lineage>
        <taxon>Bacteria</taxon>
        <taxon>Pseudomonadati</taxon>
        <taxon>Pseudomonadota</taxon>
        <taxon>Alphaproteobacteria</taxon>
        <taxon>Hyphomicrobiales</taxon>
        <taxon>Phyllobacteriaceae</taxon>
        <taxon>Mesorhizobium</taxon>
    </lineage>
</organism>
<dbReference type="RefSeq" id="WP_116625483.1">
    <property type="nucleotide sequence ID" value="NZ_QURN01000018.1"/>
</dbReference>
<accession>A0A371X6N4</accession>
<dbReference type="EMBL" id="QURN01000018">
    <property type="protein sequence ID" value="RFC64694.1"/>
    <property type="molecule type" value="Genomic_DNA"/>
</dbReference>
<dbReference type="Pfam" id="PF18855">
    <property type="entry name" value="baeRF_family11"/>
    <property type="match status" value="1"/>
</dbReference>
<dbReference type="InterPro" id="IPR041638">
    <property type="entry name" value="BaeRF_family11"/>
</dbReference>
<proteinExistence type="predicted"/>
<name>A0A371X6N4_9HYPH</name>
<comment type="caution">
    <text evidence="1">The sequence shown here is derived from an EMBL/GenBank/DDBJ whole genome shotgun (WGS) entry which is preliminary data.</text>
</comment>